<evidence type="ECO:0000313" key="2">
    <source>
        <dbReference type="EMBL" id="KAH3746382.1"/>
    </source>
</evidence>
<evidence type="ECO:0000256" key="1">
    <source>
        <dbReference type="SAM" id="MobiDB-lite"/>
    </source>
</evidence>
<gene>
    <name evidence="2" type="ORF">DPMN_180789</name>
</gene>
<dbReference type="AlphaFoldDB" id="A0A9D4I4P6"/>
<organism evidence="2 3">
    <name type="scientific">Dreissena polymorpha</name>
    <name type="common">Zebra mussel</name>
    <name type="synonym">Mytilus polymorpha</name>
    <dbReference type="NCBI Taxonomy" id="45954"/>
    <lineage>
        <taxon>Eukaryota</taxon>
        <taxon>Metazoa</taxon>
        <taxon>Spiralia</taxon>
        <taxon>Lophotrochozoa</taxon>
        <taxon>Mollusca</taxon>
        <taxon>Bivalvia</taxon>
        <taxon>Autobranchia</taxon>
        <taxon>Heteroconchia</taxon>
        <taxon>Euheterodonta</taxon>
        <taxon>Imparidentia</taxon>
        <taxon>Neoheterodontei</taxon>
        <taxon>Myida</taxon>
        <taxon>Dreissenoidea</taxon>
        <taxon>Dreissenidae</taxon>
        <taxon>Dreissena</taxon>
    </lineage>
</organism>
<dbReference type="Proteomes" id="UP000828390">
    <property type="component" value="Unassembled WGS sequence"/>
</dbReference>
<proteinExistence type="predicted"/>
<evidence type="ECO:0000313" key="3">
    <source>
        <dbReference type="Proteomes" id="UP000828390"/>
    </source>
</evidence>
<keyword evidence="3" id="KW-1185">Reference proteome</keyword>
<feature type="compositionally biased region" description="Low complexity" evidence="1">
    <location>
        <begin position="1"/>
        <end position="12"/>
    </location>
</feature>
<name>A0A9D4I4P6_DREPO</name>
<feature type="region of interest" description="Disordered" evidence="1">
    <location>
        <begin position="1"/>
        <end position="39"/>
    </location>
</feature>
<dbReference type="EMBL" id="JAIWYP010000010">
    <property type="protein sequence ID" value="KAH3746382.1"/>
    <property type="molecule type" value="Genomic_DNA"/>
</dbReference>
<protein>
    <submittedName>
        <fullName evidence="2">Uncharacterized protein</fullName>
    </submittedName>
</protein>
<reference evidence="2" key="1">
    <citation type="journal article" date="2019" name="bioRxiv">
        <title>The Genome of the Zebra Mussel, Dreissena polymorpha: A Resource for Invasive Species Research.</title>
        <authorList>
            <person name="McCartney M.A."/>
            <person name="Auch B."/>
            <person name="Kono T."/>
            <person name="Mallez S."/>
            <person name="Zhang Y."/>
            <person name="Obille A."/>
            <person name="Becker A."/>
            <person name="Abrahante J.E."/>
            <person name="Garbe J."/>
            <person name="Badalamenti J.P."/>
            <person name="Herman A."/>
            <person name="Mangelson H."/>
            <person name="Liachko I."/>
            <person name="Sullivan S."/>
            <person name="Sone E.D."/>
            <person name="Koren S."/>
            <person name="Silverstein K.A.T."/>
            <person name="Beckman K.B."/>
            <person name="Gohl D.M."/>
        </authorList>
    </citation>
    <scope>NUCLEOTIDE SEQUENCE</scope>
    <source>
        <strain evidence="2">Duluth1</strain>
        <tissue evidence="2">Whole animal</tissue>
    </source>
</reference>
<sequence length="101" mass="10673">MSTAASATPASAKTDRKRFLSSPMDDTDQKKSKATDSMLPITEHTGTLLDDNDEPACKSLLTEADFDKISKLVAGTLKGELQSLVFSIVDGVLGGLKAQVT</sequence>
<reference evidence="2" key="2">
    <citation type="submission" date="2020-11" db="EMBL/GenBank/DDBJ databases">
        <authorList>
            <person name="McCartney M.A."/>
            <person name="Auch B."/>
            <person name="Kono T."/>
            <person name="Mallez S."/>
            <person name="Becker A."/>
            <person name="Gohl D.M."/>
            <person name="Silverstein K.A.T."/>
            <person name="Koren S."/>
            <person name="Bechman K.B."/>
            <person name="Herman A."/>
            <person name="Abrahante J.E."/>
            <person name="Garbe J."/>
        </authorList>
    </citation>
    <scope>NUCLEOTIDE SEQUENCE</scope>
    <source>
        <strain evidence="2">Duluth1</strain>
        <tissue evidence="2">Whole animal</tissue>
    </source>
</reference>
<comment type="caution">
    <text evidence="2">The sequence shown here is derived from an EMBL/GenBank/DDBJ whole genome shotgun (WGS) entry which is preliminary data.</text>
</comment>
<accession>A0A9D4I4P6</accession>